<reference evidence="2" key="1">
    <citation type="submission" date="2020-11" db="EMBL/GenBank/DDBJ databases">
        <authorList>
            <consortium name="DOE Joint Genome Institute"/>
            <person name="Ahrendt S."/>
            <person name="Riley R."/>
            <person name="Andreopoulos W."/>
            <person name="Labutti K."/>
            <person name="Pangilinan J."/>
            <person name="Ruiz-Duenas F.J."/>
            <person name="Barrasa J.M."/>
            <person name="Sanchez-Garcia M."/>
            <person name="Camarero S."/>
            <person name="Miyauchi S."/>
            <person name="Serrano A."/>
            <person name="Linde D."/>
            <person name="Babiker R."/>
            <person name="Drula E."/>
            <person name="Ayuso-Fernandez I."/>
            <person name="Pacheco R."/>
            <person name="Padilla G."/>
            <person name="Ferreira P."/>
            <person name="Barriuso J."/>
            <person name="Kellner H."/>
            <person name="Castanera R."/>
            <person name="Alfaro M."/>
            <person name="Ramirez L."/>
            <person name="Pisabarro A.G."/>
            <person name="Kuo A."/>
            <person name="Tritt A."/>
            <person name="Lipzen A."/>
            <person name="He G."/>
            <person name="Yan M."/>
            <person name="Ng V."/>
            <person name="Cullen D."/>
            <person name="Martin F."/>
            <person name="Rosso M.-N."/>
            <person name="Henrissat B."/>
            <person name="Hibbett D."/>
            <person name="Martinez A.T."/>
            <person name="Grigoriev I.V."/>
        </authorList>
    </citation>
    <scope>NUCLEOTIDE SEQUENCE</scope>
    <source>
        <strain evidence="2">CBS 506.95</strain>
    </source>
</reference>
<dbReference type="AlphaFoldDB" id="A0A9P6JV22"/>
<evidence type="ECO:0000313" key="2">
    <source>
        <dbReference type="EMBL" id="KAF9534947.1"/>
    </source>
</evidence>
<keyword evidence="3" id="KW-1185">Reference proteome</keyword>
<comment type="caution">
    <text evidence="2">The sequence shown here is derived from an EMBL/GenBank/DDBJ whole genome shotgun (WGS) entry which is preliminary data.</text>
</comment>
<sequence length="319" mass="35989">MTDWKSLEGNRQAFIIFDKILYLCLGFYLWEWAGSLDFEWKVLTGRVKLRWPLIFYFLNRYLMLSCLIASVVVADKPIHSLNACKPLMIFVQASGNLCLGLASINLALRTIAIWRFNVIVTGLLVVISIAQWVIIMTGAVRIQVSWTPRTGCHTIQTNFSLRVVFLYTICFDLLVLGLSAFKLRTTIPASETRLRPLSIAVLVLRHGIIFFAISCLVNTAEVVFIELNLSPLMNAMFSVPAETITTVVACRAVRSLVGFFSGIQTTERAPHRSIMFNHHRTPVGEAMKESCDITLPSDNAPYEFADITDARRRLYTTDV</sequence>
<dbReference type="EMBL" id="MU157825">
    <property type="protein sequence ID" value="KAF9534947.1"/>
    <property type="molecule type" value="Genomic_DNA"/>
</dbReference>
<gene>
    <name evidence="2" type="ORF">CPB83DRAFT_222827</name>
</gene>
<feature type="transmembrane region" description="Helical" evidence="1">
    <location>
        <begin position="12"/>
        <end position="33"/>
    </location>
</feature>
<feature type="transmembrane region" description="Helical" evidence="1">
    <location>
        <begin position="86"/>
        <end position="108"/>
    </location>
</feature>
<keyword evidence="1" id="KW-1133">Transmembrane helix</keyword>
<proteinExistence type="predicted"/>
<dbReference type="Proteomes" id="UP000807306">
    <property type="component" value="Unassembled WGS sequence"/>
</dbReference>
<name>A0A9P6JV22_9AGAR</name>
<feature type="transmembrane region" description="Helical" evidence="1">
    <location>
        <begin position="203"/>
        <end position="227"/>
    </location>
</feature>
<protein>
    <submittedName>
        <fullName evidence="2">Uncharacterized protein</fullName>
    </submittedName>
</protein>
<dbReference type="OrthoDB" id="3197626at2759"/>
<evidence type="ECO:0000256" key="1">
    <source>
        <dbReference type="SAM" id="Phobius"/>
    </source>
</evidence>
<feature type="transmembrane region" description="Helical" evidence="1">
    <location>
        <begin position="114"/>
        <end position="140"/>
    </location>
</feature>
<accession>A0A9P6JV22</accession>
<evidence type="ECO:0000313" key="3">
    <source>
        <dbReference type="Proteomes" id="UP000807306"/>
    </source>
</evidence>
<keyword evidence="1" id="KW-0812">Transmembrane</keyword>
<feature type="transmembrane region" description="Helical" evidence="1">
    <location>
        <begin position="161"/>
        <end position="183"/>
    </location>
</feature>
<organism evidence="2 3">
    <name type="scientific">Crepidotus variabilis</name>
    <dbReference type="NCBI Taxonomy" id="179855"/>
    <lineage>
        <taxon>Eukaryota</taxon>
        <taxon>Fungi</taxon>
        <taxon>Dikarya</taxon>
        <taxon>Basidiomycota</taxon>
        <taxon>Agaricomycotina</taxon>
        <taxon>Agaricomycetes</taxon>
        <taxon>Agaricomycetidae</taxon>
        <taxon>Agaricales</taxon>
        <taxon>Agaricineae</taxon>
        <taxon>Crepidotaceae</taxon>
        <taxon>Crepidotus</taxon>
    </lineage>
</organism>
<feature type="transmembrane region" description="Helical" evidence="1">
    <location>
        <begin position="53"/>
        <end position="74"/>
    </location>
</feature>
<keyword evidence="1" id="KW-0472">Membrane</keyword>